<dbReference type="AlphaFoldDB" id="A0A0A2LRS7"/>
<feature type="transmembrane region" description="Helical" evidence="1">
    <location>
        <begin position="102"/>
        <end position="122"/>
    </location>
</feature>
<keyword evidence="1" id="KW-1133">Transmembrane helix</keyword>
<sequence length="135" mass="15516">MEHISVPYHLLIPCLICIIGLCIICFNLKKLLVKNKVFWIAAITFFTIYLFIAGSALYDTYYYEWSLNQYDLNKDGIFSGNEINEDQKKAMQNLINDSGRNFSFITGFIFALIVSSVIYLSGRLISKNNKIKNAH</sequence>
<dbReference type="STRING" id="1406840.Q763_07155"/>
<dbReference type="RefSeq" id="WP_035132589.1">
    <property type="nucleotide sequence ID" value="NZ_JRLV01000006.1"/>
</dbReference>
<reference evidence="2 3" key="1">
    <citation type="submission" date="2013-09" db="EMBL/GenBank/DDBJ databases">
        <authorList>
            <person name="Zeng Z."/>
            <person name="Chen C."/>
        </authorList>
    </citation>
    <scope>NUCLEOTIDE SEQUENCE [LARGE SCALE GENOMIC DNA]</scope>
    <source>
        <strain evidence="2 3">F44-8</strain>
    </source>
</reference>
<keyword evidence="1" id="KW-0812">Transmembrane</keyword>
<accession>A0A0A2LRS7</accession>
<evidence type="ECO:0000256" key="1">
    <source>
        <dbReference type="SAM" id="Phobius"/>
    </source>
</evidence>
<protein>
    <submittedName>
        <fullName evidence="2">Uncharacterized protein</fullName>
    </submittedName>
</protein>
<evidence type="ECO:0000313" key="2">
    <source>
        <dbReference type="EMBL" id="KGO82036.1"/>
    </source>
</evidence>
<feature type="transmembrane region" description="Helical" evidence="1">
    <location>
        <begin position="6"/>
        <end position="26"/>
    </location>
</feature>
<evidence type="ECO:0000313" key="3">
    <source>
        <dbReference type="Proteomes" id="UP000030129"/>
    </source>
</evidence>
<name>A0A0A2LRS7_9FLAO</name>
<organism evidence="2 3">
    <name type="scientific">Flavobacterium beibuense F44-8</name>
    <dbReference type="NCBI Taxonomy" id="1406840"/>
    <lineage>
        <taxon>Bacteria</taxon>
        <taxon>Pseudomonadati</taxon>
        <taxon>Bacteroidota</taxon>
        <taxon>Flavobacteriia</taxon>
        <taxon>Flavobacteriales</taxon>
        <taxon>Flavobacteriaceae</taxon>
        <taxon>Flavobacterium</taxon>
    </lineage>
</organism>
<dbReference type="EMBL" id="JRLV01000006">
    <property type="protein sequence ID" value="KGO82036.1"/>
    <property type="molecule type" value="Genomic_DNA"/>
</dbReference>
<dbReference type="Proteomes" id="UP000030129">
    <property type="component" value="Unassembled WGS sequence"/>
</dbReference>
<keyword evidence="3" id="KW-1185">Reference proteome</keyword>
<gene>
    <name evidence="2" type="ORF">Q763_07155</name>
</gene>
<dbReference type="eggNOG" id="ENOG5032WT0">
    <property type="taxonomic scope" value="Bacteria"/>
</dbReference>
<proteinExistence type="predicted"/>
<keyword evidence="1" id="KW-0472">Membrane</keyword>
<comment type="caution">
    <text evidence="2">The sequence shown here is derived from an EMBL/GenBank/DDBJ whole genome shotgun (WGS) entry which is preliminary data.</text>
</comment>
<feature type="transmembrane region" description="Helical" evidence="1">
    <location>
        <begin position="38"/>
        <end position="58"/>
    </location>
</feature>